<feature type="region of interest" description="Disordered" evidence="1">
    <location>
        <begin position="1"/>
        <end position="119"/>
    </location>
</feature>
<dbReference type="PANTHER" id="PTHR11199:SF0">
    <property type="entry name" value="LD34181P-RELATED"/>
    <property type="match status" value="1"/>
</dbReference>
<dbReference type="PANTHER" id="PTHR11199">
    <property type="entry name" value="STROMAL ANTIGEN"/>
    <property type="match status" value="1"/>
</dbReference>
<dbReference type="InterPro" id="IPR011989">
    <property type="entry name" value="ARM-like"/>
</dbReference>
<keyword evidence="4" id="KW-1185">Reference proteome</keyword>
<dbReference type="GO" id="GO:0008278">
    <property type="term" value="C:cohesin complex"/>
    <property type="evidence" value="ECO:0007669"/>
    <property type="project" value="TreeGrafter"/>
</dbReference>
<dbReference type="EMBL" id="SFCI01000366">
    <property type="protein sequence ID" value="TFY80258.1"/>
    <property type="molecule type" value="Genomic_DNA"/>
</dbReference>
<proteinExistence type="predicted"/>
<feature type="region of interest" description="Disordered" evidence="1">
    <location>
        <begin position="489"/>
        <end position="508"/>
    </location>
</feature>
<dbReference type="Pfam" id="PF21581">
    <property type="entry name" value="SCD"/>
    <property type="match status" value="1"/>
</dbReference>
<dbReference type="InterPro" id="IPR013721">
    <property type="entry name" value="STAG"/>
</dbReference>
<dbReference type="GO" id="GO:0005634">
    <property type="term" value="C:nucleus"/>
    <property type="evidence" value="ECO:0007669"/>
    <property type="project" value="TreeGrafter"/>
</dbReference>
<sequence length="1241" mass="136706">MSDTEGTPGGPRRSQRDRKQAKQFVSAGGSQKRKRDDSDTDDDLLSEPEERESVHDADEEEDFSAPKPKAKASTSTAKRGRPKGGASIAKRTRPTKAAPKKAGSTTARRAKKTQATDDAFDPDKIAQEAKISTDNTLFNAIMNPSSALQSTVEDFLESMSQSPEAAQAELVNCILRSCGCNDTVNSDETIDYDGVVDKLDYFTEALKQTWVVAMSSSQLRSFRHTATVIAMEVETALCDVAAAVEKEAEVISRQREGERKRKAGNKGKGLSAREKELEGKAKEVRERRTQLAEFLKEFVDGVFVHRYRDLDPSIRSECVHSLGDWFKKYPAHFLDGTYLRYVGWVLSDSNTHVRLEAVKALSGVYKQADYIGSLSNFTARFRDRFVQMATGDTDLAVRVGMIAVLGSIDEHGLLDEAKRERLCLLVFDEEVKVRRAVSGFVRGVWEDLSKERLVGRDVGSQDKDRAGVKALGMLLVRLAKALDKLVGTAGEEDTDSDGLAGPAESSSRPRRVKEIAALVGAQQRGRIALAVEALWDEIEPVRDWDALLDILLLDHSASDGGQVSTARSRRGKGKETNGDVVVDEAWRLEEVEEAVLLEVLVASLRKAKADAASTHAKKGEEDTVSSDITRALIKGLPRLFVKHQTDEKRIAEVLLIPQLMSLDLYLEMRMIPAYSNLWDDVLKQFSTHSSLTVLSNAVATIRHFMDASSLSNTNSTKIVELEDELAASLREAIAGRDELEFASFTEDEVILLGSLCARLSALTGVRDMTSWMEEDEGGKQSSGWDIISALADRGKLGYKEEELAEIDRYADELAAENAEDEDAEDEHEGKEDEGGNSNSDNAEEAAKAKKQKLEKPKKIAEANGQRSVAQRAISRSRLEREYVFMGVISTFLRAIRAGAVNIRHSSVLLAHHGRLGPAFDLCSKVVVDILREEGMYNNHGDVVVAVVTKALQESFTLFLDGVVSSEAPSVTLAKLQHVVDIHTTSLTWLGERLATYERNKNKKARNKAILFFKLLRPLVAPVENRDVLRIKAHMDQVLALAKVEVSPTSAAWEPQRSYEKRLNTAMSKKGASIRAKGRTKAGKSKEVVTTDDEQGETTGEEQEPDEAPSRSRPKPRPAYRTRRNASVPPDDVPQETDEEAAPKGGEASEREDEPSPANPPSAHSSPITPISPPEQEDEDEDIAMTPKASRKRGRAEEEDQEEQEVTNGRVDESSAAASPDRLASPAGSVGEIKIRRKRARR</sequence>
<gene>
    <name evidence="3" type="ORF">EWM64_g3756</name>
</gene>
<dbReference type="AlphaFoldDB" id="A0A4Z0A3I3"/>
<dbReference type="Pfam" id="PF08514">
    <property type="entry name" value="STAG"/>
    <property type="match status" value="1"/>
</dbReference>
<reference evidence="3 4" key="1">
    <citation type="submission" date="2019-02" db="EMBL/GenBank/DDBJ databases">
        <title>Genome sequencing of the rare red list fungi Hericium alpestre (H. flagellum).</title>
        <authorList>
            <person name="Buettner E."/>
            <person name="Kellner H."/>
        </authorList>
    </citation>
    <scope>NUCLEOTIDE SEQUENCE [LARGE SCALE GENOMIC DNA]</scope>
    <source>
        <strain evidence="3 4">DSM 108284</strain>
    </source>
</reference>
<dbReference type="GO" id="GO:0000785">
    <property type="term" value="C:chromatin"/>
    <property type="evidence" value="ECO:0007669"/>
    <property type="project" value="TreeGrafter"/>
</dbReference>
<feature type="compositionally biased region" description="Basic and acidic residues" evidence="1">
    <location>
        <begin position="844"/>
        <end position="860"/>
    </location>
</feature>
<dbReference type="InterPro" id="IPR016024">
    <property type="entry name" value="ARM-type_fold"/>
</dbReference>
<dbReference type="InterPro" id="IPR039662">
    <property type="entry name" value="Cohesin_Scc3/SA"/>
</dbReference>
<feature type="compositionally biased region" description="Acidic residues" evidence="1">
    <location>
        <begin position="38"/>
        <end position="50"/>
    </location>
</feature>
<organism evidence="3 4">
    <name type="scientific">Hericium alpestre</name>
    <dbReference type="NCBI Taxonomy" id="135208"/>
    <lineage>
        <taxon>Eukaryota</taxon>
        <taxon>Fungi</taxon>
        <taxon>Dikarya</taxon>
        <taxon>Basidiomycota</taxon>
        <taxon>Agaricomycotina</taxon>
        <taxon>Agaricomycetes</taxon>
        <taxon>Russulales</taxon>
        <taxon>Hericiaceae</taxon>
        <taxon>Hericium</taxon>
    </lineage>
</organism>
<feature type="domain" description="SCD" evidence="2">
    <location>
        <begin position="303"/>
        <end position="388"/>
    </location>
</feature>
<feature type="compositionally biased region" description="Acidic residues" evidence="1">
    <location>
        <begin position="1089"/>
        <end position="1106"/>
    </location>
</feature>
<feature type="region of interest" description="Disordered" evidence="1">
    <location>
        <begin position="815"/>
        <end position="866"/>
    </location>
</feature>
<feature type="compositionally biased region" description="Acidic residues" evidence="1">
    <location>
        <begin position="815"/>
        <end position="826"/>
    </location>
</feature>
<dbReference type="InterPro" id="IPR020839">
    <property type="entry name" value="SCD"/>
</dbReference>
<comment type="caution">
    <text evidence="3">The sequence shown here is derived from an EMBL/GenBank/DDBJ whole genome shotgun (WGS) entry which is preliminary data.</text>
</comment>
<dbReference type="SUPFAM" id="SSF48371">
    <property type="entry name" value="ARM repeat"/>
    <property type="match status" value="1"/>
</dbReference>
<dbReference type="Gene3D" id="1.25.10.10">
    <property type="entry name" value="Leucine-rich Repeat Variant"/>
    <property type="match status" value="1"/>
</dbReference>
<dbReference type="Proteomes" id="UP000298061">
    <property type="component" value="Unassembled WGS sequence"/>
</dbReference>
<accession>A0A4Z0A3I3</accession>
<name>A0A4Z0A3I3_9AGAM</name>
<dbReference type="InterPro" id="IPR056396">
    <property type="entry name" value="HEAT_SCC3-SA"/>
</dbReference>
<dbReference type="Pfam" id="PF24571">
    <property type="entry name" value="HEAT_SCC3-SA"/>
    <property type="match status" value="1"/>
</dbReference>
<feature type="compositionally biased region" description="Low complexity" evidence="1">
    <location>
        <begin position="65"/>
        <end position="77"/>
    </location>
</feature>
<feature type="region of interest" description="Disordered" evidence="1">
    <location>
        <begin position="1064"/>
        <end position="1241"/>
    </location>
</feature>
<dbReference type="GO" id="GO:0007062">
    <property type="term" value="P:sister chromatid cohesion"/>
    <property type="evidence" value="ECO:0007669"/>
    <property type="project" value="UniProtKB-ARBA"/>
</dbReference>
<feature type="compositionally biased region" description="Basic residues" evidence="1">
    <location>
        <begin position="1111"/>
        <end position="1123"/>
    </location>
</feature>
<dbReference type="STRING" id="135208.A0A4Z0A3I3"/>
<dbReference type="GO" id="GO:0003682">
    <property type="term" value="F:chromatin binding"/>
    <property type="evidence" value="ECO:0007669"/>
    <property type="project" value="TreeGrafter"/>
</dbReference>
<evidence type="ECO:0000256" key="1">
    <source>
        <dbReference type="SAM" id="MobiDB-lite"/>
    </source>
</evidence>
<dbReference type="PROSITE" id="PS51425">
    <property type="entry name" value="SCD"/>
    <property type="match status" value="1"/>
</dbReference>
<protein>
    <recommendedName>
        <fullName evidence="2">SCD domain-containing protein</fullName>
    </recommendedName>
</protein>
<evidence type="ECO:0000313" key="3">
    <source>
        <dbReference type="EMBL" id="TFY80258.1"/>
    </source>
</evidence>
<evidence type="ECO:0000259" key="2">
    <source>
        <dbReference type="PROSITE" id="PS51425"/>
    </source>
</evidence>
<dbReference type="OrthoDB" id="498590at2759"/>
<feature type="region of interest" description="Disordered" evidence="1">
    <location>
        <begin position="253"/>
        <end position="279"/>
    </location>
</feature>
<evidence type="ECO:0000313" key="4">
    <source>
        <dbReference type="Proteomes" id="UP000298061"/>
    </source>
</evidence>